<dbReference type="EMBL" id="JACEFB010000005">
    <property type="protein sequence ID" value="MBA2226378.1"/>
    <property type="molecule type" value="Genomic_DNA"/>
</dbReference>
<organism evidence="11 12">
    <name type="scientific">Thermogemmata fonticola</name>
    <dbReference type="NCBI Taxonomy" id="2755323"/>
    <lineage>
        <taxon>Bacteria</taxon>
        <taxon>Pseudomonadati</taxon>
        <taxon>Planctomycetota</taxon>
        <taxon>Planctomycetia</taxon>
        <taxon>Gemmatales</taxon>
        <taxon>Gemmataceae</taxon>
        <taxon>Thermogemmata</taxon>
    </lineage>
</organism>
<dbReference type="InterPro" id="IPR036291">
    <property type="entry name" value="NAD(P)-bd_dom_sf"/>
</dbReference>
<keyword evidence="4" id="KW-0276">Fatty acid metabolism</keyword>
<proteinExistence type="inferred from homology"/>
<feature type="binding site" evidence="10">
    <location>
        <begin position="81"/>
        <end position="82"/>
    </location>
    <ligand>
        <name>NAD(+)</name>
        <dbReference type="ChEBI" id="CHEBI:57540"/>
    </ligand>
</feature>
<evidence type="ECO:0000256" key="7">
    <source>
        <dbReference type="ARBA" id="ARBA00023160"/>
    </source>
</evidence>
<dbReference type="GO" id="GO:0004318">
    <property type="term" value="F:enoyl-[acyl-carrier-protein] reductase (NADH) activity"/>
    <property type="evidence" value="ECO:0007669"/>
    <property type="project" value="UniProtKB-EC"/>
</dbReference>
<comment type="pathway">
    <text evidence="1">Lipid metabolism; fatty acid biosynthesis.</text>
</comment>
<dbReference type="AlphaFoldDB" id="A0A7V8VE43"/>
<evidence type="ECO:0000256" key="8">
    <source>
        <dbReference type="PIRNR" id="PIRNR000094"/>
    </source>
</evidence>
<dbReference type="GO" id="GO:0006633">
    <property type="term" value="P:fatty acid biosynthetic process"/>
    <property type="evidence" value="ECO:0007669"/>
    <property type="project" value="UniProtKB-KW"/>
</dbReference>
<keyword evidence="6" id="KW-0443">Lipid metabolism</keyword>
<dbReference type="PRINTS" id="PR00081">
    <property type="entry name" value="GDHRDH"/>
</dbReference>
<evidence type="ECO:0000256" key="2">
    <source>
        <dbReference type="ARBA" id="ARBA00009233"/>
    </source>
</evidence>
<evidence type="ECO:0000256" key="3">
    <source>
        <dbReference type="ARBA" id="ARBA00022516"/>
    </source>
</evidence>
<feature type="binding site" evidence="10">
    <location>
        <position position="15"/>
    </location>
    <ligand>
        <name>NAD(+)</name>
        <dbReference type="ChEBI" id="CHEBI:57540"/>
    </ligand>
</feature>
<comment type="caution">
    <text evidence="11">The sequence shown here is derived from an EMBL/GenBank/DDBJ whole genome shotgun (WGS) entry which is preliminary data.</text>
</comment>
<dbReference type="EC" id="1.3.1.9" evidence="8"/>
<dbReference type="PIRSF" id="PIRSF000094">
    <property type="entry name" value="Enoyl-ACP_rdct"/>
    <property type="match status" value="1"/>
</dbReference>
<evidence type="ECO:0000256" key="9">
    <source>
        <dbReference type="PIRSR" id="PIRSR000094-1"/>
    </source>
</evidence>
<feature type="active site" description="Proton acceptor" evidence="9">
    <location>
        <position position="193"/>
    </location>
</feature>
<keyword evidence="5 8" id="KW-0560">Oxidoreductase</keyword>
<evidence type="ECO:0000256" key="10">
    <source>
        <dbReference type="PIRSR" id="PIRSR000094-3"/>
    </source>
</evidence>
<name>A0A7V8VE43_9BACT</name>
<gene>
    <name evidence="11" type="ORF">H0921_09425</name>
</gene>
<sequence length="295" mass="32160">MVPIDLSGKVALVTGVGDNHSFAWYIAKRLQEAGATIVLACHPRVVNIVEGLLRSQHADDVESRRLSNGQEFQPARIYPCDVSYDTMDDVPPEVKNDRRYARFAEYSIQGTVDAIGKEFGGIDILIHSIAFSREVTKPLIETSRKAYHEAMGISAYSLTSLVRAAVPYMSHRPSGGSVVGLTYVAAERVVPHYGGGMATCKAALQIDAKQLAWFVGDRNIRVNLISAGPYGSRAARAINKDFDKLIQHAAEHSPLRRPIKPEEVADGVLFLCSPLASAITGQILYVDCGYNIMAT</sequence>
<dbReference type="Proteomes" id="UP000542342">
    <property type="component" value="Unassembled WGS sequence"/>
</dbReference>
<dbReference type="InterPro" id="IPR014358">
    <property type="entry name" value="Enoyl-ACP_Rdtase_NADH"/>
</dbReference>
<dbReference type="Pfam" id="PF13561">
    <property type="entry name" value="adh_short_C2"/>
    <property type="match status" value="1"/>
</dbReference>
<dbReference type="Gene3D" id="3.40.50.720">
    <property type="entry name" value="NAD(P)-binding Rossmann-like Domain"/>
    <property type="match status" value="1"/>
</dbReference>
<evidence type="ECO:0000313" key="11">
    <source>
        <dbReference type="EMBL" id="MBA2226378.1"/>
    </source>
</evidence>
<evidence type="ECO:0000256" key="5">
    <source>
        <dbReference type="ARBA" id="ARBA00023002"/>
    </source>
</evidence>
<dbReference type="RefSeq" id="WP_194537807.1">
    <property type="nucleotide sequence ID" value="NZ_JACEFB010000005.1"/>
</dbReference>
<keyword evidence="3 8" id="KW-0444">Lipid biosynthesis</keyword>
<dbReference type="PANTHER" id="PTHR43159:SF2">
    <property type="entry name" value="ENOYL-[ACYL-CARRIER-PROTEIN] REDUCTASE [NADH], CHLOROPLASTIC"/>
    <property type="match status" value="1"/>
</dbReference>
<accession>A0A7V8VE43</accession>
<reference evidence="11 12" key="1">
    <citation type="submission" date="2020-07" db="EMBL/GenBank/DDBJ databases">
        <title>Thermogemmata thermophila gen. nov., sp. nov., a novel moderate thermophilic planctomycete from a Kamchatka hot spring.</title>
        <authorList>
            <person name="Elcheninov A.G."/>
            <person name="Podosokorskaya O.A."/>
            <person name="Kovaleva O.L."/>
            <person name="Novikov A."/>
            <person name="Bonch-Osmolovskaya E.A."/>
            <person name="Toshchakov S.V."/>
            <person name="Kublanov I.V."/>
        </authorList>
    </citation>
    <scope>NUCLEOTIDE SEQUENCE [LARGE SCALE GENOMIC DNA]</scope>
    <source>
        <strain evidence="11 12">2918</strain>
    </source>
</reference>
<protein>
    <recommendedName>
        <fullName evidence="8">Enoyl-[acyl-carrier-protein] reductase [NADH]</fullName>
        <ecNumber evidence="8">1.3.1.9</ecNumber>
    </recommendedName>
</protein>
<dbReference type="PANTHER" id="PTHR43159">
    <property type="entry name" value="ENOYL-[ACYL-CARRIER-PROTEIN] REDUCTASE"/>
    <property type="match status" value="1"/>
</dbReference>
<evidence type="ECO:0000313" key="12">
    <source>
        <dbReference type="Proteomes" id="UP000542342"/>
    </source>
</evidence>
<evidence type="ECO:0000256" key="1">
    <source>
        <dbReference type="ARBA" id="ARBA00005194"/>
    </source>
</evidence>
<evidence type="ECO:0000256" key="4">
    <source>
        <dbReference type="ARBA" id="ARBA00022832"/>
    </source>
</evidence>
<dbReference type="SUPFAM" id="SSF51735">
    <property type="entry name" value="NAD(P)-binding Rossmann-fold domains"/>
    <property type="match status" value="1"/>
</dbReference>
<dbReference type="InterPro" id="IPR002347">
    <property type="entry name" value="SDR_fam"/>
</dbReference>
<feature type="active site" description="Proton acceptor" evidence="9">
    <location>
        <position position="183"/>
    </location>
</feature>
<feature type="binding site" evidence="10">
    <location>
        <position position="201"/>
    </location>
    <ligand>
        <name>NAD(+)</name>
        <dbReference type="ChEBI" id="CHEBI:57540"/>
    </ligand>
</feature>
<comment type="similarity">
    <text evidence="2 8">Belongs to the short-chain dehydrogenases/reductases (SDR) family. FabI subfamily.</text>
</comment>
<feature type="binding site" evidence="10">
    <location>
        <position position="129"/>
    </location>
    <ligand>
        <name>NAD(+)</name>
        <dbReference type="ChEBI" id="CHEBI:57540"/>
    </ligand>
</feature>
<keyword evidence="7 8" id="KW-0275">Fatty acid biosynthesis</keyword>
<comment type="catalytic activity">
    <reaction evidence="8">
        <text>a 2,3-saturated acyl-[ACP] + NAD(+) = a (2E)-enoyl-[ACP] + NADH + H(+)</text>
        <dbReference type="Rhea" id="RHEA:10240"/>
        <dbReference type="Rhea" id="RHEA-COMP:9925"/>
        <dbReference type="Rhea" id="RHEA-COMP:9926"/>
        <dbReference type="ChEBI" id="CHEBI:15378"/>
        <dbReference type="ChEBI" id="CHEBI:57540"/>
        <dbReference type="ChEBI" id="CHEBI:57945"/>
        <dbReference type="ChEBI" id="CHEBI:78784"/>
        <dbReference type="ChEBI" id="CHEBI:78785"/>
        <dbReference type="EC" id="1.3.1.9"/>
    </reaction>
</comment>
<keyword evidence="12" id="KW-1185">Reference proteome</keyword>
<evidence type="ECO:0000256" key="6">
    <source>
        <dbReference type="ARBA" id="ARBA00023098"/>
    </source>
</evidence>
<keyword evidence="8 10" id="KW-0520">NAD</keyword>